<dbReference type="OrthoDB" id="539213at2759"/>
<evidence type="ECO:0000256" key="3">
    <source>
        <dbReference type="ARBA" id="ARBA00022771"/>
    </source>
</evidence>
<dbReference type="SMART" id="SM00248">
    <property type="entry name" value="ANK"/>
    <property type="match status" value="6"/>
</dbReference>
<protein>
    <submittedName>
        <fullName evidence="8">Ankyrin</fullName>
    </submittedName>
</protein>
<reference evidence="8 9" key="1">
    <citation type="submission" date="2016-04" db="EMBL/GenBank/DDBJ databases">
        <title>A degradative enzymes factory behind the ericoid mycorrhizal symbiosis.</title>
        <authorList>
            <consortium name="DOE Joint Genome Institute"/>
            <person name="Martino E."/>
            <person name="Morin E."/>
            <person name="Grelet G."/>
            <person name="Kuo A."/>
            <person name="Kohler A."/>
            <person name="Daghino S."/>
            <person name="Barry K."/>
            <person name="Choi C."/>
            <person name="Cichocki N."/>
            <person name="Clum A."/>
            <person name="Copeland A."/>
            <person name="Hainaut M."/>
            <person name="Haridas S."/>
            <person name="Labutti K."/>
            <person name="Lindquist E."/>
            <person name="Lipzen A."/>
            <person name="Khouja H.-R."/>
            <person name="Murat C."/>
            <person name="Ohm R."/>
            <person name="Olson A."/>
            <person name="Spatafora J."/>
            <person name="Veneault-Fourrey C."/>
            <person name="Henrissat B."/>
            <person name="Grigoriev I."/>
            <person name="Martin F."/>
            <person name="Perotto S."/>
        </authorList>
    </citation>
    <scope>NUCLEOTIDE SEQUENCE [LARGE SCALE GENOMIC DNA]</scope>
    <source>
        <strain evidence="8 9">E</strain>
    </source>
</reference>
<proteinExistence type="predicted"/>
<dbReference type="STRING" id="1095630.A0A2J6SEX5"/>
<sequence>MAGEQFVRSPTSSTTSSATSSARNPFRASSGGPSFSYNLHGEAKKISSGPYRVYQTIFERACSESYYILDDAAIKIVKLSGLHDTDLESLWDDALGATYQPSLPARSRQGFLNRDEFFILLANLQTKLGMGDDLFQQRFAAYQEPDALRGSPSTTYSYTIGLDEQHEGTRSPDNSQQTKLIITRKPLSRGQLIKSWSISDSIGSDHVQVSAPDHEETYADGFTEYHSPTFQNRLPSFNVGLDDTGSGKQPQLGVSSSWVCSKCTHRNLFDSLTCGVCDFRRNLDLSSDKILTDDLHGSSTTPTTSVRQQNSLQEPVDGMDYKEAVRFSLPTMPEVVVPTLPEVVLPTLPEVVLPTLPEVVPEIESGLEPVETTREVTTPIRNPRLNPGFHDIDAPIATQDSDAQALALIAAREPQQAQKPQPKKTALNIKKFSRSILSGSRKSEKSENSHSDPDLAANGFSLGGLAKILGDAAEAGNLPLVASILKLGADVNYSSRKKEVCHYAATRGVTSNNDHVVEYLLLKGMNKKSAANALHQAIIRGNCTEIAMKLVPYADFNFMWAVKGDGGKTQESCLGALSRMNDEGNRDRLHLLRLMMEQPSFDADQPAMLLESASEKVALSILGCFAQHAGFAAVESLLLQLGDNYKVTRQQRYGSPYVHVDPIACISVNYWQREPKQALELVHLLMKHGSRITGVVEKYTPLVPAIVAGCVSGVRLLLDMGADPECVMCTVGWSTPLSPLSYAAQEPSISIEICRTLVYKGATPWRSDDQGRTALYWACHGGNFEAIKYLYTLDVARSNISKCLEAAIDSHNPEVARELVNIGACATAATWKHVMSTKPVGHRRNTYLEIIDILLSTKTKLQRELVLAAIDHQNFWGLSRILETRNGILDFDKDAMFANPRWSGTVCRANRSFGPRAKKYGWGTRKDLQTCLAYAVERNAHDIIALLKGYEWENNAECEAGCSLKLWEEACLSTPPHRVQNGYSIEVAGGNKSAV</sequence>
<dbReference type="EMBL" id="KZ613921">
    <property type="protein sequence ID" value="PMD49310.1"/>
    <property type="molecule type" value="Genomic_DNA"/>
</dbReference>
<keyword evidence="3" id="KW-0863">Zinc-finger</keyword>
<dbReference type="GO" id="GO:0008270">
    <property type="term" value="F:zinc ion binding"/>
    <property type="evidence" value="ECO:0007669"/>
    <property type="project" value="UniProtKB-KW"/>
</dbReference>
<dbReference type="PANTHER" id="PTHR24189">
    <property type="entry name" value="MYOTROPHIN"/>
    <property type="match status" value="1"/>
</dbReference>
<name>A0A2J6SEX5_9HELO</name>
<dbReference type="InterPro" id="IPR050745">
    <property type="entry name" value="Multifunctional_regulatory"/>
</dbReference>
<keyword evidence="2" id="KW-0677">Repeat</keyword>
<dbReference type="InterPro" id="IPR001876">
    <property type="entry name" value="Znf_RanBP2"/>
</dbReference>
<gene>
    <name evidence="8" type="ORF">K444DRAFT_670964</name>
</gene>
<keyword evidence="9" id="KW-1185">Reference proteome</keyword>
<keyword evidence="4" id="KW-0862">Zinc</keyword>
<feature type="region of interest" description="Disordered" evidence="6">
    <location>
        <begin position="1"/>
        <end position="30"/>
    </location>
</feature>
<evidence type="ECO:0000256" key="2">
    <source>
        <dbReference type="ARBA" id="ARBA00022737"/>
    </source>
</evidence>
<evidence type="ECO:0000256" key="4">
    <source>
        <dbReference type="ARBA" id="ARBA00022833"/>
    </source>
</evidence>
<dbReference type="InterPro" id="IPR036770">
    <property type="entry name" value="Ankyrin_rpt-contain_sf"/>
</dbReference>
<dbReference type="RefSeq" id="XP_024726214.1">
    <property type="nucleotide sequence ID" value="XM_024887693.1"/>
</dbReference>
<dbReference type="Gene3D" id="1.25.40.20">
    <property type="entry name" value="Ankyrin repeat-containing domain"/>
    <property type="match status" value="2"/>
</dbReference>
<evidence type="ECO:0000256" key="5">
    <source>
        <dbReference type="ARBA" id="ARBA00023043"/>
    </source>
</evidence>
<accession>A0A2J6SEX5</accession>
<dbReference type="Proteomes" id="UP000235371">
    <property type="component" value="Unassembled WGS sequence"/>
</dbReference>
<evidence type="ECO:0000256" key="6">
    <source>
        <dbReference type="SAM" id="MobiDB-lite"/>
    </source>
</evidence>
<evidence type="ECO:0000313" key="9">
    <source>
        <dbReference type="Proteomes" id="UP000235371"/>
    </source>
</evidence>
<dbReference type="AlphaFoldDB" id="A0A2J6SEX5"/>
<dbReference type="InParanoid" id="A0A2J6SEX5"/>
<dbReference type="SUPFAM" id="SSF48403">
    <property type="entry name" value="Ankyrin repeat"/>
    <property type="match status" value="1"/>
</dbReference>
<evidence type="ECO:0000256" key="1">
    <source>
        <dbReference type="ARBA" id="ARBA00022723"/>
    </source>
</evidence>
<feature type="compositionally biased region" description="Low complexity" evidence="6">
    <location>
        <begin position="11"/>
        <end position="22"/>
    </location>
</feature>
<dbReference type="PROSITE" id="PS01358">
    <property type="entry name" value="ZF_RANBP2_1"/>
    <property type="match status" value="1"/>
</dbReference>
<organism evidence="8 9">
    <name type="scientific">Hyaloscypha bicolor E</name>
    <dbReference type="NCBI Taxonomy" id="1095630"/>
    <lineage>
        <taxon>Eukaryota</taxon>
        <taxon>Fungi</taxon>
        <taxon>Dikarya</taxon>
        <taxon>Ascomycota</taxon>
        <taxon>Pezizomycotina</taxon>
        <taxon>Leotiomycetes</taxon>
        <taxon>Helotiales</taxon>
        <taxon>Hyaloscyphaceae</taxon>
        <taxon>Hyaloscypha</taxon>
        <taxon>Hyaloscypha bicolor</taxon>
    </lineage>
</organism>
<dbReference type="PANTHER" id="PTHR24189:SF50">
    <property type="entry name" value="ANKYRIN REPEAT AND SOCS BOX PROTEIN 2"/>
    <property type="match status" value="1"/>
</dbReference>
<dbReference type="InterPro" id="IPR002110">
    <property type="entry name" value="Ankyrin_rpt"/>
</dbReference>
<evidence type="ECO:0000313" key="8">
    <source>
        <dbReference type="EMBL" id="PMD49310.1"/>
    </source>
</evidence>
<keyword evidence="5" id="KW-0040">ANK repeat</keyword>
<dbReference type="GeneID" id="36595769"/>
<evidence type="ECO:0000259" key="7">
    <source>
        <dbReference type="PROSITE" id="PS01358"/>
    </source>
</evidence>
<feature type="domain" description="RanBP2-type" evidence="7">
    <location>
        <begin position="258"/>
        <end position="277"/>
    </location>
</feature>
<dbReference type="Pfam" id="PF13637">
    <property type="entry name" value="Ank_4"/>
    <property type="match status" value="1"/>
</dbReference>
<keyword evidence="1" id="KW-0479">Metal-binding</keyword>